<evidence type="ECO:0000313" key="3">
    <source>
        <dbReference type="Proteomes" id="UP001310594"/>
    </source>
</evidence>
<evidence type="ECO:0000313" key="2">
    <source>
        <dbReference type="EMBL" id="KAK5703072.1"/>
    </source>
</evidence>
<keyword evidence="1" id="KW-0472">Membrane</keyword>
<name>A0AAN7VTR0_9PEZI</name>
<organism evidence="2 3">
    <name type="scientific">Elasticomyces elasticus</name>
    <dbReference type="NCBI Taxonomy" id="574655"/>
    <lineage>
        <taxon>Eukaryota</taxon>
        <taxon>Fungi</taxon>
        <taxon>Dikarya</taxon>
        <taxon>Ascomycota</taxon>
        <taxon>Pezizomycotina</taxon>
        <taxon>Dothideomycetes</taxon>
        <taxon>Dothideomycetidae</taxon>
        <taxon>Mycosphaerellales</taxon>
        <taxon>Teratosphaeriaceae</taxon>
        <taxon>Elasticomyces</taxon>
    </lineage>
</organism>
<dbReference type="EMBL" id="JAVRQU010000005">
    <property type="protein sequence ID" value="KAK5703072.1"/>
    <property type="molecule type" value="Genomic_DNA"/>
</dbReference>
<feature type="transmembrane region" description="Helical" evidence="1">
    <location>
        <begin position="41"/>
        <end position="60"/>
    </location>
</feature>
<sequence>MAPAHTTTRWQHNPIEPLQKAALLIRAAQTPADPPAFVRPTTALVGVGLVWKMALCMAVIDRMKKD</sequence>
<dbReference type="AlphaFoldDB" id="A0AAN7VTR0"/>
<keyword evidence="1" id="KW-0812">Transmembrane</keyword>
<evidence type="ECO:0000256" key="1">
    <source>
        <dbReference type="SAM" id="Phobius"/>
    </source>
</evidence>
<comment type="caution">
    <text evidence="2">The sequence shown here is derived from an EMBL/GenBank/DDBJ whole genome shotgun (WGS) entry which is preliminary data.</text>
</comment>
<protein>
    <submittedName>
        <fullName evidence="2">Uncharacterized protein</fullName>
    </submittedName>
</protein>
<keyword evidence="1" id="KW-1133">Transmembrane helix</keyword>
<dbReference type="Proteomes" id="UP001310594">
    <property type="component" value="Unassembled WGS sequence"/>
</dbReference>
<gene>
    <name evidence="2" type="ORF">LTR97_004019</name>
</gene>
<reference evidence="2" key="1">
    <citation type="submission" date="2023-08" db="EMBL/GenBank/DDBJ databases">
        <title>Black Yeasts Isolated from many extreme environments.</title>
        <authorList>
            <person name="Coleine C."/>
            <person name="Stajich J.E."/>
            <person name="Selbmann L."/>
        </authorList>
    </citation>
    <scope>NUCLEOTIDE SEQUENCE</scope>
    <source>
        <strain evidence="2">CCFEE 5810</strain>
    </source>
</reference>
<accession>A0AAN7VTR0</accession>
<proteinExistence type="predicted"/>